<dbReference type="AlphaFoldDB" id="A0AAV1J040"/>
<dbReference type="PROSITE" id="PS50096">
    <property type="entry name" value="IQ"/>
    <property type="match status" value="1"/>
</dbReference>
<name>A0AAV1J040_9NEOP</name>
<dbReference type="SMART" id="SM00015">
    <property type="entry name" value="IQ"/>
    <property type="match status" value="1"/>
</dbReference>
<evidence type="ECO:0000313" key="2">
    <source>
        <dbReference type="EMBL" id="CAK1541991.1"/>
    </source>
</evidence>
<accession>A0AAV1J040</accession>
<feature type="compositionally biased region" description="Acidic residues" evidence="1">
    <location>
        <begin position="377"/>
        <end position="394"/>
    </location>
</feature>
<dbReference type="SUPFAM" id="SSF47391">
    <property type="entry name" value="Dimerization-anchoring domain of cAMP-dependent PK regulatory subunit"/>
    <property type="match status" value="1"/>
</dbReference>
<comment type="caution">
    <text evidence="2">The sequence shown here is derived from an EMBL/GenBank/DDBJ whole genome shotgun (WGS) entry which is preliminary data.</text>
</comment>
<evidence type="ECO:0000256" key="1">
    <source>
        <dbReference type="SAM" id="MobiDB-lite"/>
    </source>
</evidence>
<protein>
    <submittedName>
        <fullName evidence="2">Uncharacterized protein</fullName>
    </submittedName>
</protein>
<reference evidence="2 3" key="1">
    <citation type="submission" date="2023-11" db="EMBL/GenBank/DDBJ databases">
        <authorList>
            <person name="Okamura Y."/>
        </authorList>
    </citation>
    <scope>NUCLEOTIDE SEQUENCE [LARGE SCALE GENOMIC DNA]</scope>
</reference>
<organism evidence="2 3">
    <name type="scientific">Leptosia nina</name>
    <dbReference type="NCBI Taxonomy" id="320188"/>
    <lineage>
        <taxon>Eukaryota</taxon>
        <taxon>Metazoa</taxon>
        <taxon>Ecdysozoa</taxon>
        <taxon>Arthropoda</taxon>
        <taxon>Hexapoda</taxon>
        <taxon>Insecta</taxon>
        <taxon>Pterygota</taxon>
        <taxon>Neoptera</taxon>
        <taxon>Endopterygota</taxon>
        <taxon>Lepidoptera</taxon>
        <taxon>Glossata</taxon>
        <taxon>Ditrysia</taxon>
        <taxon>Papilionoidea</taxon>
        <taxon>Pieridae</taxon>
        <taxon>Pierinae</taxon>
        <taxon>Leptosia</taxon>
    </lineage>
</organism>
<dbReference type="Proteomes" id="UP001497472">
    <property type="component" value="Unassembled WGS sequence"/>
</dbReference>
<dbReference type="EMBL" id="CAVLEF010000003">
    <property type="protein sequence ID" value="CAK1541991.1"/>
    <property type="molecule type" value="Genomic_DNA"/>
</dbReference>
<dbReference type="CDD" id="cd23767">
    <property type="entry name" value="IQCD"/>
    <property type="match status" value="1"/>
</dbReference>
<dbReference type="Gene3D" id="1.20.890.10">
    <property type="entry name" value="cAMP-dependent protein kinase regulatory subunit, dimerization-anchoring domain"/>
    <property type="match status" value="1"/>
</dbReference>
<proteinExistence type="predicted"/>
<dbReference type="CDD" id="cd12084">
    <property type="entry name" value="DD_RII_PKA-like"/>
    <property type="match status" value="1"/>
</dbReference>
<feature type="compositionally biased region" description="Acidic residues" evidence="1">
    <location>
        <begin position="412"/>
        <end position="429"/>
    </location>
</feature>
<evidence type="ECO:0000313" key="3">
    <source>
        <dbReference type="Proteomes" id="UP001497472"/>
    </source>
</evidence>
<dbReference type="Pfam" id="PF00612">
    <property type="entry name" value="IQ"/>
    <property type="match status" value="1"/>
</dbReference>
<dbReference type="Gene3D" id="1.20.5.190">
    <property type="match status" value="1"/>
</dbReference>
<feature type="compositionally biased region" description="Polar residues" evidence="1">
    <location>
        <begin position="400"/>
        <end position="411"/>
    </location>
</feature>
<sequence>MNELLQNHGCSNVFSVPEGLKELMADISREVLREQPAKLFDFIANYLSVLLITREHGVMAVKVLDDLCDCRPSVSEHLLQLGLSDGLARDLAQVIKEEIEQFEPEEEAEKIKEMQIMKRILTISNLDEVLAPKVCQVARNAYRDYWYRKKTLEQSMKTQPDEAWEVAAQRTLQIYKSTKPSFSELNRAAQKIQAAYRGYHVRRNLLKHLKPKRKSGPKVNLPGPPRDVAGSREIDLGPVIKLRVPKDDIRTMFGEHATQKLGLPYDPMLTITHVAEDQESIISSRRVSRISELPFPVRSRESRHSRLPSAAVSVVSEGAKQKILPSAVEVREPLSVEESMHKISFSEVPPEVIPDVEMEIPQEQVEGGVDVTSSEVAEQEIPEDIPDDRTEGEESVPMSMPSSAPDTATTTDVEDEGEDAPPTTDEEGG</sequence>
<gene>
    <name evidence="2" type="ORF">LNINA_LOCUS1931</name>
</gene>
<dbReference type="InterPro" id="IPR000048">
    <property type="entry name" value="IQ_motif_EF-hand-BS"/>
</dbReference>
<feature type="region of interest" description="Disordered" evidence="1">
    <location>
        <begin position="364"/>
        <end position="429"/>
    </location>
</feature>
<keyword evidence="3" id="KW-1185">Reference proteome</keyword>